<dbReference type="Pfam" id="PF01171">
    <property type="entry name" value="ATP_bind_3"/>
    <property type="match status" value="1"/>
</dbReference>
<evidence type="ECO:0000256" key="2">
    <source>
        <dbReference type="ARBA" id="ARBA00022694"/>
    </source>
</evidence>
<dbReference type="EC" id="6.3.4.19" evidence="6"/>
<dbReference type="CDD" id="cd01992">
    <property type="entry name" value="TilS_N"/>
    <property type="match status" value="1"/>
</dbReference>
<dbReference type="InterPro" id="IPR012795">
    <property type="entry name" value="tRNA_Ile_lys_synt_N"/>
</dbReference>
<keyword evidence="9" id="KW-1185">Reference proteome</keyword>
<dbReference type="Gene3D" id="3.40.50.620">
    <property type="entry name" value="HUPs"/>
    <property type="match status" value="1"/>
</dbReference>
<comment type="caution">
    <text evidence="8">The sequence shown here is derived from an EMBL/GenBank/DDBJ whole genome shotgun (WGS) entry which is preliminary data.</text>
</comment>
<evidence type="ECO:0000313" key="9">
    <source>
        <dbReference type="Proteomes" id="UP001196068"/>
    </source>
</evidence>
<dbReference type="SUPFAM" id="SSF52402">
    <property type="entry name" value="Adenine nucleotide alpha hydrolases-like"/>
    <property type="match status" value="1"/>
</dbReference>
<evidence type="ECO:0000256" key="4">
    <source>
        <dbReference type="ARBA" id="ARBA00022840"/>
    </source>
</evidence>
<dbReference type="AlphaFoldDB" id="A0AAF1JX26"/>
<dbReference type="GO" id="GO:0005737">
    <property type="term" value="C:cytoplasm"/>
    <property type="evidence" value="ECO:0007669"/>
    <property type="project" value="UniProtKB-SubCell"/>
</dbReference>
<dbReference type="PANTHER" id="PTHR43033">
    <property type="entry name" value="TRNA(ILE)-LYSIDINE SYNTHASE-RELATED"/>
    <property type="match status" value="1"/>
</dbReference>
<evidence type="ECO:0000313" key="8">
    <source>
        <dbReference type="EMBL" id="MBR0655277.1"/>
    </source>
</evidence>
<dbReference type="InterPro" id="IPR011063">
    <property type="entry name" value="TilS/TtcA_N"/>
</dbReference>
<comment type="subcellular location">
    <subcellularLocation>
        <location evidence="6">Cytoplasm</location>
    </subcellularLocation>
</comment>
<gene>
    <name evidence="6 8" type="primary">tilS</name>
    <name evidence="8" type="ORF">GXW79_09300</name>
</gene>
<keyword evidence="6" id="KW-0963">Cytoplasm</keyword>
<feature type="domain" description="tRNA(Ile)-lysidine/2-thiocytidine synthase N-terminal" evidence="7">
    <location>
        <begin position="27"/>
        <end position="202"/>
    </location>
</feature>
<comment type="catalytic activity">
    <reaction evidence="5 6">
        <text>cytidine(34) in tRNA(Ile2) + L-lysine + ATP = lysidine(34) in tRNA(Ile2) + AMP + diphosphate + H(+)</text>
        <dbReference type="Rhea" id="RHEA:43744"/>
        <dbReference type="Rhea" id="RHEA-COMP:10625"/>
        <dbReference type="Rhea" id="RHEA-COMP:10670"/>
        <dbReference type="ChEBI" id="CHEBI:15378"/>
        <dbReference type="ChEBI" id="CHEBI:30616"/>
        <dbReference type="ChEBI" id="CHEBI:32551"/>
        <dbReference type="ChEBI" id="CHEBI:33019"/>
        <dbReference type="ChEBI" id="CHEBI:82748"/>
        <dbReference type="ChEBI" id="CHEBI:83665"/>
        <dbReference type="ChEBI" id="CHEBI:456215"/>
        <dbReference type="EC" id="6.3.4.19"/>
    </reaction>
</comment>
<evidence type="ECO:0000256" key="1">
    <source>
        <dbReference type="ARBA" id="ARBA00022598"/>
    </source>
</evidence>
<organism evidence="8 9">
    <name type="scientific">Plastoroseomonas arctica</name>
    <dbReference type="NCBI Taxonomy" id="1509237"/>
    <lineage>
        <taxon>Bacteria</taxon>
        <taxon>Pseudomonadati</taxon>
        <taxon>Pseudomonadota</taxon>
        <taxon>Alphaproteobacteria</taxon>
        <taxon>Acetobacterales</taxon>
        <taxon>Acetobacteraceae</taxon>
        <taxon>Plastoroseomonas</taxon>
    </lineage>
</organism>
<proteinExistence type="inferred from homology"/>
<dbReference type="GO" id="GO:0032267">
    <property type="term" value="F:tRNA(Ile)-lysidine synthase activity"/>
    <property type="evidence" value="ECO:0007669"/>
    <property type="project" value="UniProtKB-EC"/>
</dbReference>
<dbReference type="InterPro" id="IPR012094">
    <property type="entry name" value="tRNA_Ile_lys_synt"/>
</dbReference>
<keyword evidence="3" id="KW-0547">Nucleotide-binding</keyword>
<keyword evidence="4" id="KW-0067">ATP-binding</keyword>
<keyword evidence="1 6" id="KW-0436">Ligase</keyword>
<comment type="caution">
    <text evidence="6">Lacks conserved residue(s) required for the propagation of feature annotation.</text>
</comment>
<comment type="similarity">
    <text evidence="6">Belongs to the tRNA(Ile)-lysidine synthase family.</text>
</comment>
<evidence type="ECO:0000256" key="3">
    <source>
        <dbReference type="ARBA" id="ARBA00022741"/>
    </source>
</evidence>
<dbReference type="Proteomes" id="UP001196068">
    <property type="component" value="Unassembled WGS sequence"/>
</dbReference>
<evidence type="ECO:0000256" key="6">
    <source>
        <dbReference type="HAMAP-Rule" id="MF_01161"/>
    </source>
</evidence>
<reference evidence="8" key="1">
    <citation type="submission" date="2020-01" db="EMBL/GenBank/DDBJ databases">
        <authorList>
            <person name="Rat A."/>
        </authorList>
    </citation>
    <scope>NUCLEOTIDE SEQUENCE</scope>
    <source>
        <strain evidence="8">LMG 28251</strain>
    </source>
</reference>
<comment type="function">
    <text evidence="6">Ligates lysine onto the cytidine present at position 34 of the AUA codon-specific tRNA(Ile) that contains the anticodon CAU, in an ATP-dependent manner. Cytidine is converted to lysidine, thus changing the amino acid specificity of the tRNA from methionine to isoleucine.</text>
</comment>
<dbReference type="InterPro" id="IPR014729">
    <property type="entry name" value="Rossmann-like_a/b/a_fold"/>
</dbReference>
<dbReference type="GO" id="GO:0005524">
    <property type="term" value="F:ATP binding"/>
    <property type="evidence" value="ECO:0007669"/>
    <property type="project" value="UniProtKB-KW"/>
</dbReference>
<dbReference type="RefSeq" id="WP_211874105.1">
    <property type="nucleotide sequence ID" value="NZ_JAAEDH010000008.1"/>
</dbReference>
<protein>
    <recommendedName>
        <fullName evidence="6">tRNA(Ile)-lysidine synthase</fullName>
        <ecNumber evidence="6">6.3.4.19</ecNumber>
    </recommendedName>
    <alternativeName>
        <fullName evidence="6">tRNA(Ile)-2-lysyl-cytidine synthase</fullName>
    </alternativeName>
    <alternativeName>
        <fullName evidence="6">tRNA(Ile)-lysidine synthetase</fullName>
    </alternativeName>
</protein>
<dbReference type="PANTHER" id="PTHR43033:SF1">
    <property type="entry name" value="TRNA(ILE)-LYSIDINE SYNTHASE-RELATED"/>
    <property type="match status" value="1"/>
</dbReference>
<dbReference type="NCBIfam" id="TIGR02432">
    <property type="entry name" value="lysidine_TilS_N"/>
    <property type="match status" value="1"/>
</dbReference>
<dbReference type="EMBL" id="JAAEDH010000008">
    <property type="protein sequence ID" value="MBR0655277.1"/>
    <property type="molecule type" value="Genomic_DNA"/>
</dbReference>
<evidence type="ECO:0000256" key="5">
    <source>
        <dbReference type="ARBA" id="ARBA00048539"/>
    </source>
</evidence>
<reference evidence="8" key="2">
    <citation type="journal article" date="2021" name="Syst. Appl. Microbiol.">
        <title>Roseomonas hellenica sp. nov., isolated from roots of wild-growing Alkanna tinctoria.</title>
        <authorList>
            <person name="Rat A."/>
            <person name="Naranjo H.D."/>
            <person name="Lebbe L."/>
            <person name="Cnockaert M."/>
            <person name="Krigas N."/>
            <person name="Grigoriadou K."/>
            <person name="Maloupa E."/>
            <person name="Willems A."/>
        </authorList>
    </citation>
    <scope>NUCLEOTIDE SEQUENCE</scope>
    <source>
        <strain evidence="8">LMG 28251</strain>
    </source>
</reference>
<accession>A0AAF1JX26</accession>
<dbReference type="HAMAP" id="MF_01161">
    <property type="entry name" value="tRNA_Ile_lys_synt"/>
    <property type="match status" value="1"/>
</dbReference>
<evidence type="ECO:0000259" key="7">
    <source>
        <dbReference type="Pfam" id="PF01171"/>
    </source>
</evidence>
<dbReference type="GO" id="GO:0006400">
    <property type="term" value="P:tRNA modification"/>
    <property type="evidence" value="ECO:0007669"/>
    <property type="project" value="UniProtKB-UniRule"/>
</dbReference>
<name>A0AAF1JX26_9PROT</name>
<sequence>MAAPVSQDEFAAWMRPLGPFGARPRLAAGVSGGPHSLALAWLAQAWAAERGGSLLALIVDHGLRAGSAEEARRVRDRLSDAGIAARVIAIRVAPGAGTQSRARAARMRALLDVCAQEARPWLLLGHHAEDQAETLLSRALAGSGPAGLASMATVRAEPQALMLRPLLGVAPARLEATIAAAALTPECDPSNADARFLRVRLRGVASPAAQPALSEAAARFGERRAARDGAIALRLATCAMVSRSGFVRVDRDALGSDAVAVAALATLLGLVAGAAFPSDVEAVAALLHRGQGTLDGAWLRAAQGGASMLTREPSGLEPPVPVRRGVVWDGRFRLVGEGAEGHWLGALGDDPMAQGTSLPLALRAAVPAIRDANGRLAALPTMDYPSPLACGPFALAFAPQGGAPLGWARSVVPGPA</sequence>
<keyword evidence="2 6" id="KW-0819">tRNA processing</keyword>